<feature type="domain" description="Cytochrome C biogenesis protein transmembrane" evidence="9">
    <location>
        <begin position="359"/>
        <end position="529"/>
    </location>
</feature>
<dbReference type="PANTHER" id="PTHR23150:SF19">
    <property type="entry name" value="FORMYLGLYCINE-GENERATING ENZYME"/>
    <property type="match status" value="1"/>
</dbReference>
<evidence type="ECO:0000256" key="5">
    <source>
        <dbReference type="ARBA" id="ARBA00023136"/>
    </source>
</evidence>
<feature type="signal peptide" evidence="8">
    <location>
        <begin position="1"/>
        <end position="24"/>
    </location>
</feature>
<feature type="transmembrane region" description="Helical" evidence="7">
    <location>
        <begin position="432"/>
        <end position="454"/>
    </location>
</feature>
<keyword evidence="4 7" id="KW-1133">Transmembrane helix</keyword>
<evidence type="ECO:0000256" key="8">
    <source>
        <dbReference type="SAM" id="SignalP"/>
    </source>
</evidence>
<feature type="compositionally biased region" description="Low complexity" evidence="6">
    <location>
        <begin position="323"/>
        <end position="342"/>
    </location>
</feature>
<dbReference type="SUPFAM" id="SSF56436">
    <property type="entry name" value="C-type lectin-like"/>
    <property type="match status" value="1"/>
</dbReference>
<evidence type="ECO:0000313" key="11">
    <source>
        <dbReference type="EMBL" id="QPJ60764.1"/>
    </source>
</evidence>
<dbReference type="InterPro" id="IPR005532">
    <property type="entry name" value="SUMF_dom"/>
</dbReference>
<feature type="compositionally biased region" description="Gly residues" evidence="6">
    <location>
        <begin position="312"/>
        <end position="322"/>
    </location>
</feature>
<feature type="transmembrane region" description="Helical" evidence="7">
    <location>
        <begin position="507"/>
        <end position="530"/>
    </location>
</feature>
<dbReference type="Pfam" id="PF02683">
    <property type="entry name" value="DsbD_TM"/>
    <property type="match status" value="1"/>
</dbReference>
<dbReference type="InterPro" id="IPR016187">
    <property type="entry name" value="CTDL_fold"/>
</dbReference>
<dbReference type="EMBL" id="CP048685">
    <property type="protein sequence ID" value="QPJ60764.1"/>
    <property type="molecule type" value="Genomic_DNA"/>
</dbReference>
<feature type="region of interest" description="Disordered" evidence="6">
    <location>
        <begin position="312"/>
        <end position="346"/>
    </location>
</feature>
<evidence type="ECO:0000256" key="2">
    <source>
        <dbReference type="ARBA" id="ARBA00022692"/>
    </source>
</evidence>
<evidence type="ECO:0000256" key="1">
    <source>
        <dbReference type="ARBA" id="ARBA00004141"/>
    </source>
</evidence>
<dbReference type="GO" id="GO:0017004">
    <property type="term" value="P:cytochrome complex assembly"/>
    <property type="evidence" value="ECO:0007669"/>
    <property type="project" value="UniProtKB-KW"/>
</dbReference>
<dbReference type="InterPro" id="IPR003834">
    <property type="entry name" value="Cyt_c_assmbl_TM_dom"/>
</dbReference>
<dbReference type="KEGG" id="nli:G3M70_02210"/>
<feature type="transmembrane region" description="Helical" evidence="7">
    <location>
        <begin position="551"/>
        <end position="578"/>
    </location>
</feature>
<organism evidence="11 12">
    <name type="scientific">Candidatus Nitronauta litoralis</name>
    <dbReference type="NCBI Taxonomy" id="2705533"/>
    <lineage>
        <taxon>Bacteria</taxon>
        <taxon>Pseudomonadati</taxon>
        <taxon>Nitrospinota/Tectimicrobiota group</taxon>
        <taxon>Nitrospinota</taxon>
        <taxon>Nitrospinia</taxon>
        <taxon>Nitrospinales</taxon>
        <taxon>Nitrospinaceae</taxon>
        <taxon>Candidatus Nitronauta</taxon>
    </lineage>
</organism>
<feature type="transmembrane region" description="Helical" evidence="7">
    <location>
        <begin position="466"/>
        <end position="495"/>
    </location>
</feature>
<evidence type="ECO:0000256" key="7">
    <source>
        <dbReference type="SAM" id="Phobius"/>
    </source>
</evidence>
<feature type="domain" description="Sulfatase-modifying factor enzyme-like" evidence="10">
    <location>
        <begin position="44"/>
        <end position="287"/>
    </location>
</feature>
<sequence>MKGSLFRGLFLLFVLLCQVTIANAHGEEPHDTDPSRLPDQNLEKDMVFIPPGPFVFGTNKKDTGAALELGVPKPFYRDEQPEQRILGKGFYLDRHEVTNRRYATFIKAVDYFKPPHWEGKMYPEDQADQPVVWVTWFDAANYCNWAGKRLPTEKEWERAARGKDGYEYPWGNDFKPQSANLSDKAGSKTALQKVGSYPAGVSPEGVQDLIGNVWEWVNDDYLPYAGSTFKSDGFETGSKVLRGQSSAYIGHFPGETYNKVLKEFARSGFRQFSDPDVGASDVGFRCASDNKPPGFTEGLRFAKAGATPGNPGGSAFAGGGSGTSDSGTTETTGATDSSSSGFNPFQPETHLPTQSGILVLVLLSFVAGLFSFLSPCTLPILPAYFAVTAQTDRGRMTLNSIAFFCGLAALFVIMGGSASYLGGLLRDYLNELTVAGGVIVTIFGLMTLFGKGFSGATMKTRPATTFAGFFLFGATFALGWTPCVGPILSGILILAASDRTILQGMALLFFFALGLGLPLIVIAAFCSNLSKDSLFWRLLRGKGWTVHLGSYPLILHTTNLFSGFLLIFLGLALSLGYLTYFNNLIPLELQVWFNGLEEAVVDWIS</sequence>
<evidence type="ECO:0000256" key="4">
    <source>
        <dbReference type="ARBA" id="ARBA00022989"/>
    </source>
</evidence>
<gene>
    <name evidence="11" type="ORF">G3M70_02210</name>
</gene>
<dbReference type="InterPro" id="IPR051043">
    <property type="entry name" value="Sulfatase_Mod_Factor_Kinase"/>
</dbReference>
<name>A0A7T0BTL0_9BACT</name>
<evidence type="ECO:0000256" key="6">
    <source>
        <dbReference type="SAM" id="MobiDB-lite"/>
    </source>
</evidence>
<dbReference type="GO" id="GO:0016020">
    <property type="term" value="C:membrane"/>
    <property type="evidence" value="ECO:0007669"/>
    <property type="project" value="UniProtKB-SubCell"/>
</dbReference>
<evidence type="ECO:0000313" key="12">
    <source>
        <dbReference type="Proteomes" id="UP000594688"/>
    </source>
</evidence>
<keyword evidence="2 7" id="KW-0812">Transmembrane</keyword>
<feature type="transmembrane region" description="Helical" evidence="7">
    <location>
        <begin position="398"/>
        <end position="420"/>
    </location>
</feature>
<dbReference type="PANTHER" id="PTHR23150">
    <property type="entry name" value="SULFATASE MODIFYING FACTOR 1, 2"/>
    <property type="match status" value="1"/>
</dbReference>
<comment type="subcellular location">
    <subcellularLocation>
        <location evidence="1">Membrane</location>
        <topology evidence="1">Multi-pass membrane protein</topology>
    </subcellularLocation>
</comment>
<dbReference type="GO" id="GO:0120147">
    <property type="term" value="F:formylglycine-generating oxidase activity"/>
    <property type="evidence" value="ECO:0007669"/>
    <property type="project" value="TreeGrafter"/>
</dbReference>
<dbReference type="AlphaFoldDB" id="A0A7T0BTL0"/>
<protein>
    <submittedName>
        <fullName evidence="11">SUMF1/EgtB/PvdO family nonheme iron enzyme</fullName>
    </submittedName>
</protein>
<dbReference type="InterPro" id="IPR042095">
    <property type="entry name" value="SUMF_sf"/>
</dbReference>
<dbReference type="Gene3D" id="3.90.1580.10">
    <property type="entry name" value="paralog of FGE (formylglycine-generating enzyme)"/>
    <property type="match status" value="1"/>
</dbReference>
<dbReference type="Proteomes" id="UP000594688">
    <property type="component" value="Chromosome"/>
</dbReference>
<feature type="chain" id="PRO_5032351152" evidence="8">
    <location>
        <begin position="25"/>
        <end position="605"/>
    </location>
</feature>
<feature type="transmembrane region" description="Helical" evidence="7">
    <location>
        <begin position="357"/>
        <end position="386"/>
    </location>
</feature>
<keyword evidence="3" id="KW-0201">Cytochrome c-type biogenesis</keyword>
<accession>A0A7T0BTL0</accession>
<evidence type="ECO:0000259" key="9">
    <source>
        <dbReference type="Pfam" id="PF02683"/>
    </source>
</evidence>
<dbReference type="Pfam" id="PF03781">
    <property type="entry name" value="FGE-sulfatase"/>
    <property type="match status" value="1"/>
</dbReference>
<reference evidence="11 12" key="1">
    <citation type="submission" date="2020-02" db="EMBL/GenBank/DDBJ databases">
        <title>Genomic and physiological characterization of two novel Nitrospinaceae genera.</title>
        <authorList>
            <person name="Mueller A.J."/>
            <person name="Jung M.-Y."/>
            <person name="Strachan C.R."/>
            <person name="Herbold C.W."/>
            <person name="Kirkegaard R.H."/>
            <person name="Daims H."/>
        </authorList>
    </citation>
    <scope>NUCLEOTIDE SEQUENCE [LARGE SCALE GENOMIC DNA]</scope>
    <source>
        <strain evidence="11">EB</strain>
    </source>
</reference>
<proteinExistence type="predicted"/>
<keyword evidence="5 7" id="KW-0472">Membrane</keyword>
<keyword evidence="8" id="KW-0732">Signal</keyword>
<evidence type="ECO:0000259" key="10">
    <source>
        <dbReference type="Pfam" id="PF03781"/>
    </source>
</evidence>
<evidence type="ECO:0000256" key="3">
    <source>
        <dbReference type="ARBA" id="ARBA00022748"/>
    </source>
</evidence>